<sequence>MKAQRSVIVVGSGPAGLLLAGDLATAGVPVTLLEKRPHKISNLSRAFVLHARTLEQLDARGLADGLEATGRPLDSLRLFGRLTIELSTLPSRFNHLLVIPQYEVEKALQRRAVEAGVDFRYETELTGLAQDADGVTIEVRGPGGAADSLRAAYVVGTDGMRSAVRDAIGLPFPGRSAIRSVVLADVRLAEEPENLLTVNAVGDAFAFLAPFGDGYYRVIAWNRARNVPDGEPLDLDEVKEVTRLALGRDYGMHDARWMSRFHSDERQAPAYRVGRVFLAGDAAHVHTPAGGQGMNTGLQDAANLSWKLAAVVQGHADAALLDTYQAERHPVGKDVLRSSGGIVRLAMAKRPWELALRAALTTFLDTVGPARRRAVGQITGIGYRYPAPRGAHRLTGTRVPDVALKGGRLYEALRGGRFVLITPEGYEDRGARKDRLAVEHWAGDRRTTVLVRPDGYVAWAADSADTGRIEEAVARYVG</sequence>
<comment type="cofactor">
    <cofactor evidence="1">
        <name>FAD</name>
        <dbReference type="ChEBI" id="CHEBI:57692"/>
    </cofactor>
</comment>
<evidence type="ECO:0000256" key="3">
    <source>
        <dbReference type="ARBA" id="ARBA00022827"/>
    </source>
</evidence>
<keyword evidence="2" id="KW-0285">Flavoprotein</keyword>
<dbReference type="GO" id="GO:0004497">
    <property type="term" value="F:monooxygenase activity"/>
    <property type="evidence" value="ECO:0007669"/>
    <property type="project" value="UniProtKB-KW"/>
</dbReference>
<proteinExistence type="predicted"/>
<keyword evidence="5" id="KW-0560">Oxidoreductase</keyword>
<keyword evidence="5" id="KW-0503">Monooxygenase</keyword>
<evidence type="ECO:0000256" key="2">
    <source>
        <dbReference type="ARBA" id="ARBA00022630"/>
    </source>
</evidence>
<reference evidence="6" key="1">
    <citation type="journal article" date="2019" name="Int. J. Syst. Evol. Microbiol.">
        <title>The Global Catalogue of Microorganisms (GCM) 10K type strain sequencing project: providing services to taxonomists for standard genome sequencing and annotation.</title>
        <authorList>
            <consortium name="The Broad Institute Genomics Platform"/>
            <consortium name="The Broad Institute Genome Sequencing Center for Infectious Disease"/>
            <person name="Wu L."/>
            <person name="Ma J."/>
        </authorList>
    </citation>
    <scope>NUCLEOTIDE SEQUENCE [LARGE SCALE GENOMIC DNA]</scope>
    <source>
        <strain evidence="6">JCM 4395</strain>
    </source>
</reference>
<evidence type="ECO:0000259" key="4">
    <source>
        <dbReference type="Pfam" id="PF01494"/>
    </source>
</evidence>
<organism evidence="5 6">
    <name type="scientific">Streptomyces longisporus</name>
    <dbReference type="NCBI Taxonomy" id="1948"/>
    <lineage>
        <taxon>Bacteria</taxon>
        <taxon>Bacillati</taxon>
        <taxon>Actinomycetota</taxon>
        <taxon>Actinomycetes</taxon>
        <taxon>Kitasatosporales</taxon>
        <taxon>Streptomycetaceae</taxon>
        <taxon>Streptomyces</taxon>
    </lineage>
</organism>
<protein>
    <submittedName>
        <fullName evidence="5">FAD-dependent monooxygenase</fullName>
    </submittedName>
</protein>
<dbReference type="InterPro" id="IPR036188">
    <property type="entry name" value="FAD/NAD-bd_sf"/>
</dbReference>
<gene>
    <name evidence="5" type="ORF">GCM10010276_47970</name>
</gene>
<evidence type="ECO:0000256" key="1">
    <source>
        <dbReference type="ARBA" id="ARBA00001974"/>
    </source>
</evidence>
<keyword evidence="6" id="KW-1185">Reference proteome</keyword>
<dbReference type="PRINTS" id="PR00420">
    <property type="entry name" value="RNGMNOXGNASE"/>
</dbReference>
<evidence type="ECO:0000313" key="6">
    <source>
        <dbReference type="Proteomes" id="UP001501777"/>
    </source>
</evidence>
<dbReference type="EMBL" id="BAAASG010000011">
    <property type="protein sequence ID" value="GAA2500295.1"/>
    <property type="molecule type" value="Genomic_DNA"/>
</dbReference>
<dbReference type="PANTHER" id="PTHR43004:SF19">
    <property type="entry name" value="BINDING MONOOXYGENASE, PUTATIVE (JCVI)-RELATED"/>
    <property type="match status" value="1"/>
</dbReference>
<feature type="domain" description="FAD-binding" evidence="4">
    <location>
        <begin position="6"/>
        <end position="338"/>
    </location>
</feature>
<dbReference type="Gene3D" id="3.40.30.120">
    <property type="match status" value="1"/>
</dbReference>
<dbReference type="SUPFAM" id="SSF51905">
    <property type="entry name" value="FAD/NAD(P)-binding domain"/>
    <property type="match status" value="1"/>
</dbReference>
<dbReference type="PANTHER" id="PTHR43004">
    <property type="entry name" value="TRK SYSTEM POTASSIUM UPTAKE PROTEIN"/>
    <property type="match status" value="1"/>
</dbReference>
<dbReference type="InterPro" id="IPR002938">
    <property type="entry name" value="FAD-bd"/>
</dbReference>
<dbReference type="Proteomes" id="UP001501777">
    <property type="component" value="Unassembled WGS sequence"/>
</dbReference>
<dbReference type="InterPro" id="IPR050641">
    <property type="entry name" value="RIFMO-like"/>
</dbReference>
<comment type="caution">
    <text evidence="5">The sequence shown here is derived from an EMBL/GenBank/DDBJ whole genome shotgun (WGS) entry which is preliminary data.</text>
</comment>
<accession>A0ABN3MFI6</accession>
<dbReference type="Gene3D" id="3.50.50.60">
    <property type="entry name" value="FAD/NAD(P)-binding domain"/>
    <property type="match status" value="1"/>
</dbReference>
<dbReference type="Gene3D" id="3.30.70.2450">
    <property type="match status" value="1"/>
</dbReference>
<name>A0ABN3MFI6_STRLO</name>
<keyword evidence="3" id="KW-0274">FAD</keyword>
<dbReference type="Pfam" id="PF21274">
    <property type="entry name" value="Rng_hyd_C"/>
    <property type="match status" value="1"/>
</dbReference>
<evidence type="ECO:0000313" key="5">
    <source>
        <dbReference type="EMBL" id="GAA2500295.1"/>
    </source>
</evidence>
<dbReference type="Pfam" id="PF01494">
    <property type="entry name" value="FAD_binding_3"/>
    <property type="match status" value="1"/>
</dbReference>
<dbReference type="RefSeq" id="WP_344402558.1">
    <property type="nucleotide sequence ID" value="NZ_BAAASG010000011.1"/>
</dbReference>